<name>A0A8C0IXQ5_CHEAB</name>
<sequence>MSSPPSLPALSQALVSPETRKFTRVLSKPGMAAELWQSIFEVVQGSMFVVRAHYPFSLWSVLAF</sequence>
<accession>A0A8C0IXQ5</accession>
<keyword evidence="2" id="KW-1185">Reference proteome</keyword>
<protein>
    <submittedName>
        <fullName evidence="1">Uncharacterized protein</fullName>
    </submittedName>
</protein>
<dbReference type="Ensembl" id="ENSCABT00000026171.1">
    <property type="protein sequence ID" value="ENSCABP00000023887.1"/>
    <property type="gene ID" value="ENSCABG00000017584.1"/>
</dbReference>
<evidence type="ECO:0000313" key="1">
    <source>
        <dbReference type="Ensembl" id="ENSCABP00000023887.1"/>
    </source>
</evidence>
<organism evidence="1 2">
    <name type="scientific">Chelonoidis abingdonii</name>
    <name type="common">Abingdon island giant tortoise</name>
    <name type="synonym">Testudo abingdonii</name>
    <dbReference type="NCBI Taxonomy" id="106734"/>
    <lineage>
        <taxon>Eukaryota</taxon>
        <taxon>Metazoa</taxon>
        <taxon>Chordata</taxon>
        <taxon>Craniata</taxon>
        <taxon>Vertebrata</taxon>
        <taxon>Euteleostomi</taxon>
        <taxon>Archelosauria</taxon>
        <taxon>Testudinata</taxon>
        <taxon>Testudines</taxon>
        <taxon>Cryptodira</taxon>
        <taxon>Durocryptodira</taxon>
        <taxon>Testudinoidea</taxon>
        <taxon>Testudinidae</taxon>
        <taxon>Chelonoidis</taxon>
    </lineage>
</organism>
<dbReference type="GeneTree" id="ENSGT00960000187430"/>
<evidence type="ECO:0000313" key="2">
    <source>
        <dbReference type="Proteomes" id="UP000694404"/>
    </source>
</evidence>
<dbReference type="Proteomes" id="UP000694404">
    <property type="component" value="Unplaced"/>
</dbReference>
<reference evidence="1" key="2">
    <citation type="submission" date="2025-09" db="UniProtKB">
        <authorList>
            <consortium name="Ensembl"/>
        </authorList>
    </citation>
    <scope>IDENTIFICATION</scope>
</reference>
<dbReference type="OMA" id="GMAAELW"/>
<reference evidence="1" key="1">
    <citation type="submission" date="2025-08" db="UniProtKB">
        <authorList>
            <consortium name="Ensembl"/>
        </authorList>
    </citation>
    <scope>IDENTIFICATION</scope>
</reference>
<dbReference type="AlphaFoldDB" id="A0A8C0IXQ5"/>
<proteinExistence type="predicted"/>